<dbReference type="Gene3D" id="3.40.50.2000">
    <property type="entry name" value="Glycogen Phosphorylase B"/>
    <property type="match status" value="2"/>
</dbReference>
<dbReference type="InterPro" id="IPR001296">
    <property type="entry name" value="Glyco_trans_1"/>
</dbReference>
<evidence type="ECO:0000256" key="1">
    <source>
        <dbReference type="ARBA" id="ARBA00022679"/>
    </source>
</evidence>
<gene>
    <name evidence="4" type="ORF">FAZ97_03270</name>
</gene>
<dbReference type="PANTHER" id="PTHR46401">
    <property type="entry name" value="GLYCOSYLTRANSFERASE WBBK-RELATED"/>
    <property type="match status" value="1"/>
</dbReference>
<evidence type="ECO:0000259" key="2">
    <source>
        <dbReference type="Pfam" id="PF00534"/>
    </source>
</evidence>
<keyword evidence="1 4" id="KW-0808">Transferase</keyword>
<dbReference type="AlphaFoldDB" id="A0A7Z2G2G2"/>
<evidence type="ECO:0000259" key="3">
    <source>
        <dbReference type="Pfam" id="PF13439"/>
    </source>
</evidence>
<dbReference type="GO" id="GO:0016757">
    <property type="term" value="F:glycosyltransferase activity"/>
    <property type="evidence" value="ECO:0007669"/>
    <property type="project" value="InterPro"/>
</dbReference>
<feature type="domain" description="Glycosyl transferase family 1" evidence="2">
    <location>
        <begin position="151"/>
        <end position="292"/>
    </location>
</feature>
<sequence>MNVLFYSYPWAMDIPGGGERQLSAYARHLRSCGVQVDLFDMWNPQFDKYQILHVFSVMPNVIEMCDYAKRRGMKVVVNPNLWITPETRDNYPYSDIWNILEVADRVIVNSNMEGNALSSVFAMDRQKFHTVYNGAETEFLVPADMRVFRERFNIEGPFVLNVANVEPRKNQLEFLRLLRQERPDLTLVIAGGIRDQYYADACLQEGGDKIRIIGFLPYASELVRSAMAGCEFFAMPSLLETPSIAAIEAAAIGAKVLLTQVGSTTEYFGDSVTYVDPWSHESMRAGIAAVANASTDKSIWAARHRLLWPQIAPEIVNCYNRLL</sequence>
<dbReference type="Pfam" id="PF00534">
    <property type="entry name" value="Glycos_transf_1"/>
    <property type="match status" value="1"/>
</dbReference>
<dbReference type="SUPFAM" id="SSF53756">
    <property type="entry name" value="UDP-Glycosyltransferase/glycogen phosphorylase"/>
    <property type="match status" value="1"/>
</dbReference>
<protein>
    <submittedName>
        <fullName evidence="4">Glycosyltransferase</fullName>
    </submittedName>
</protein>
<organism evidence="4 5">
    <name type="scientific">Paraburkholderia acidiphila</name>
    <dbReference type="NCBI Taxonomy" id="2571747"/>
    <lineage>
        <taxon>Bacteria</taxon>
        <taxon>Pseudomonadati</taxon>
        <taxon>Pseudomonadota</taxon>
        <taxon>Betaproteobacteria</taxon>
        <taxon>Burkholderiales</taxon>
        <taxon>Burkholderiaceae</taxon>
        <taxon>Paraburkholderia</taxon>
    </lineage>
</organism>
<keyword evidence="5" id="KW-1185">Reference proteome</keyword>
<dbReference type="GO" id="GO:0009103">
    <property type="term" value="P:lipopolysaccharide biosynthetic process"/>
    <property type="evidence" value="ECO:0007669"/>
    <property type="project" value="TreeGrafter"/>
</dbReference>
<reference evidence="4 5" key="1">
    <citation type="submission" date="2019-12" db="EMBL/GenBank/DDBJ databases">
        <title>Paraburkholderia acidiphila 7Q-K02 sp. nov and Paraburkholderia acidisoli DHF22 sp. nov., two strains isolated from forest soil.</title>
        <authorList>
            <person name="Gao Z."/>
            <person name="Qiu L."/>
        </authorList>
    </citation>
    <scope>NUCLEOTIDE SEQUENCE [LARGE SCALE GENOMIC DNA]</scope>
    <source>
        <strain evidence="4 5">7Q-K02</strain>
    </source>
</reference>
<dbReference type="Pfam" id="PF13439">
    <property type="entry name" value="Glyco_transf_4"/>
    <property type="match status" value="1"/>
</dbReference>
<name>A0A7Z2G2G2_9BURK</name>
<feature type="domain" description="Glycosyltransferase subfamily 4-like N-terminal" evidence="3">
    <location>
        <begin position="48"/>
        <end position="138"/>
    </location>
</feature>
<dbReference type="OrthoDB" id="6501921at2"/>
<proteinExistence type="predicted"/>
<dbReference type="InterPro" id="IPR028098">
    <property type="entry name" value="Glyco_trans_4-like_N"/>
</dbReference>
<dbReference type="RefSeq" id="WP_158757171.1">
    <property type="nucleotide sequence ID" value="NZ_CP046909.1"/>
</dbReference>
<evidence type="ECO:0000313" key="5">
    <source>
        <dbReference type="Proteomes" id="UP000434209"/>
    </source>
</evidence>
<dbReference type="CDD" id="cd03801">
    <property type="entry name" value="GT4_PimA-like"/>
    <property type="match status" value="1"/>
</dbReference>
<dbReference type="EMBL" id="CP046909">
    <property type="protein sequence ID" value="QGZ54013.1"/>
    <property type="molecule type" value="Genomic_DNA"/>
</dbReference>
<dbReference type="PANTHER" id="PTHR46401:SF2">
    <property type="entry name" value="GLYCOSYLTRANSFERASE WBBK-RELATED"/>
    <property type="match status" value="1"/>
</dbReference>
<evidence type="ECO:0000313" key="4">
    <source>
        <dbReference type="EMBL" id="QGZ54013.1"/>
    </source>
</evidence>
<dbReference type="KEGG" id="pacp:FAZ97_03270"/>
<accession>A0A7Z2G2G2</accession>
<dbReference type="Proteomes" id="UP000434209">
    <property type="component" value="Chromosome 1"/>
</dbReference>